<feature type="transmembrane region" description="Helical" evidence="1">
    <location>
        <begin position="110"/>
        <end position="128"/>
    </location>
</feature>
<accession>H8XV40</accession>
<evidence type="ECO:0000313" key="2">
    <source>
        <dbReference type="EMBL" id="CCG53010.1"/>
    </source>
</evidence>
<evidence type="ECO:0000313" key="3">
    <source>
        <dbReference type="Proteomes" id="UP000007599"/>
    </source>
</evidence>
<name>H8XV40_FLAIG</name>
<dbReference type="AlphaFoldDB" id="H8XV40"/>
<dbReference type="PATRIC" id="fig|1094466.5.peg.1024"/>
<feature type="transmembrane region" description="Helical" evidence="1">
    <location>
        <begin position="167"/>
        <end position="185"/>
    </location>
</feature>
<dbReference type="eggNOG" id="ENOG5030MGC">
    <property type="taxonomic scope" value="Bacteria"/>
</dbReference>
<dbReference type="KEGG" id="fin:KQS_05220"/>
<organism evidence="2 3">
    <name type="scientific">Flavobacterium indicum (strain DSM 17447 / CIP 109464 / GPTSA100-9)</name>
    <dbReference type="NCBI Taxonomy" id="1094466"/>
    <lineage>
        <taxon>Bacteria</taxon>
        <taxon>Pseudomonadati</taxon>
        <taxon>Bacteroidota</taxon>
        <taxon>Flavobacteriia</taxon>
        <taxon>Flavobacteriales</taxon>
        <taxon>Flavobacteriaceae</taxon>
        <taxon>Flavobacterium</taxon>
    </lineage>
</organism>
<dbReference type="HOGENOM" id="CLU_077111_0_0_10"/>
<keyword evidence="3" id="KW-1185">Reference proteome</keyword>
<dbReference type="OrthoDB" id="114919at2"/>
<dbReference type="RefSeq" id="WP_014388138.1">
    <property type="nucleotide sequence ID" value="NC_017025.1"/>
</dbReference>
<reference evidence="2 3" key="1">
    <citation type="journal article" date="2012" name="J. Bacteriol.">
        <title>Complete Genome Sequence of Flavobacterium indicum GPSTA100-9T, Isolated from Warm Spring Water.</title>
        <authorList>
            <person name="Barbier P."/>
            <person name="Houel A."/>
            <person name="Loux V."/>
            <person name="Poulain J."/>
            <person name="Bernardet J.F."/>
            <person name="Touchon M."/>
            <person name="Duchaud E."/>
        </authorList>
    </citation>
    <scope>NUCLEOTIDE SEQUENCE [LARGE SCALE GENOMIC DNA]</scope>
    <source>
        <strain evidence="3">DSM 17447 / CIP 109464 / GPTSA100-9</strain>
    </source>
</reference>
<sequence length="313" mass="36962">MNLKNIEILNIVLLLIAGILSILAPFELFLFVYAFLGPLHYVTEINWLQDRHFYLHSKKEIVWLVLPIIGIGLATYTHYFNVLKLWIPFLIYTAFLSAIYGTNKNQSKKVRFIFIILLLIGFSLNFIFENKFKLIFSLFLPTLIHVFIFTGLFLLSGFLKSKSKWSFSTLIVFMIMSLIVSTTHFNTSLLFDEIKPIYHSFEKLNIALFSICNNEIIDSQDIYFSDLGRRIMQFIAFTYTYHYFNWFSKTSVIQWHKTSKIRSIALIVIWITSIFLYLLNYQLGLYWLYLLSLTHVILEFPLNIITLKNIFKI</sequence>
<protein>
    <submittedName>
        <fullName evidence="2">Uncharacterized protein</fullName>
    </submittedName>
</protein>
<proteinExistence type="predicted"/>
<dbReference type="EMBL" id="HE774682">
    <property type="protein sequence ID" value="CCG53010.1"/>
    <property type="molecule type" value="Genomic_DNA"/>
</dbReference>
<feature type="transmembrane region" description="Helical" evidence="1">
    <location>
        <begin position="85"/>
        <end position="103"/>
    </location>
</feature>
<keyword evidence="1" id="KW-0472">Membrane</keyword>
<evidence type="ECO:0000256" key="1">
    <source>
        <dbReference type="SAM" id="Phobius"/>
    </source>
</evidence>
<keyword evidence="1" id="KW-1133">Transmembrane helix</keyword>
<dbReference type="STRING" id="1094466.KQS_05220"/>
<feature type="transmembrane region" description="Helical" evidence="1">
    <location>
        <begin position="285"/>
        <end position="307"/>
    </location>
</feature>
<feature type="transmembrane region" description="Helical" evidence="1">
    <location>
        <begin position="231"/>
        <end position="248"/>
    </location>
</feature>
<gene>
    <name evidence="2" type="ordered locus">KQS_05220</name>
</gene>
<keyword evidence="1" id="KW-0812">Transmembrane</keyword>
<reference evidence="3" key="2">
    <citation type="submission" date="2012-03" db="EMBL/GenBank/DDBJ databases">
        <title>Complete genome sequence of Flavobacterium indicum GPTSA100-9T, isolated from warm spring water.</title>
        <authorList>
            <person name="Barbier P."/>
            <person name="Houel A."/>
            <person name="Loux V."/>
            <person name="Poulain J."/>
            <person name="Bernardet J.-F."/>
            <person name="Touchon M."/>
            <person name="Duchaud E."/>
        </authorList>
    </citation>
    <scope>NUCLEOTIDE SEQUENCE [LARGE SCALE GENOMIC DNA]</scope>
    <source>
        <strain evidence="3">DSM 17447 / CIP 109464 / GPTSA100-9</strain>
    </source>
</reference>
<feature type="transmembrane region" description="Helical" evidence="1">
    <location>
        <begin position="260"/>
        <end position="279"/>
    </location>
</feature>
<feature type="transmembrane region" description="Helical" evidence="1">
    <location>
        <begin position="12"/>
        <end position="36"/>
    </location>
</feature>
<feature type="transmembrane region" description="Helical" evidence="1">
    <location>
        <begin position="61"/>
        <end position="79"/>
    </location>
</feature>
<feature type="transmembrane region" description="Helical" evidence="1">
    <location>
        <begin position="134"/>
        <end position="155"/>
    </location>
</feature>
<dbReference type="Proteomes" id="UP000007599">
    <property type="component" value="Chromosome I"/>
</dbReference>